<dbReference type="PROSITE" id="PS00668">
    <property type="entry name" value="COMPLEX1_ND1_2"/>
    <property type="match status" value="1"/>
</dbReference>
<evidence type="ECO:0000256" key="2">
    <source>
        <dbReference type="ARBA" id="ARBA00004448"/>
    </source>
</evidence>
<keyword evidence="11 14" id="KW-0472">Membrane</keyword>
<keyword evidence="10 13" id="KW-0496">Mitochondrion</keyword>
<name>A0A9E6XQ12_9HYME</name>
<sequence>MKLELILVKDYFFIMLCLLIKVIGVLIGVAFLTMLERKLLGYIQDRKGPNKVGYLGIIQPFSDAVKLLVKENIKLIKINKLIYFLSPMIGFYMSMMLLIGLPLKENLFSMNLFLFYMMSCLSLGVYVVSMSGWSSNSNYSILGGVRSIAQSLSYEVSMFLIFFIMFMYVESFNIIDFLMYQENFLMFFFVNFMVMSMLFISMVAELNRMPFDFIEGESELVSGFNVEYMSGAFTLIFLGEYMMILIMGMIYSIMFFGYDFSSFKNFFMVLIFSILIILIRGCYPRMRYDNLMYLCWFYFLGVVMLNLFLIFILKYYFFMYF</sequence>
<keyword evidence="12" id="KW-0520">NAD</keyword>
<dbReference type="PANTHER" id="PTHR11432:SF3">
    <property type="entry name" value="NADH-UBIQUINONE OXIDOREDUCTASE CHAIN 1"/>
    <property type="match status" value="1"/>
</dbReference>
<dbReference type="AlphaFoldDB" id="A0A9E6XQ12"/>
<comment type="function">
    <text evidence="1">Core subunit of the mitochondrial membrane respiratory chain NADH dehydrogenase (Complex I) that is believed to belong to the minimal assembly required for catalysis. Complex I functions in the transfer of electrons from NADH to the respiratory chain. The immediate electron acceptor for the enzyme is believed to be ubiquinone.</text>
</comment>
<evidence type="ECO:0000256" key="14">
    <source>
        <dbReference type="SAM" id="Phobius"/>
    </source>
</evidence>
<keyword evidence="7" id="KW-0999">Mitochondrion inner membrane</keyword>
<comment type="catalytic activity">
    <reaction evidence="13">
        <text>a ubiquinone + NADH + 5 H(+)(in) = a ubiquinol + NAD(+) + 4 H(+)(out)</text>
        <dbReference type="Rhea" id="RHEA:29091"/>
        <dbReference type="Rhea" id="RHEA-COMP:9565"/>
        <dbReference type="Rhea" id="RHEA-COMP:9566"/>
        <dbReference type="ChEBI" id="CHEBI:15378"/>
        <dbReference type="ChEBI" id="CHEBI:16389"/>
        <dbReference type="ChEBI" id="CHEBI:17976"/>
        <dbReference type="ChEBI" id="CHEBI:57540"/>
        <dbReference type="ChEBI" id="CHEBI:57945"/>
        <dbReference type="EC" id="7.1.1.2"/>
    </reaction>
</comment>
<evidence type="ECO:0000256" key="7">
    <source>
        <dbReference type="ARBA" id="ARBA00022792"/>
    </source>
</evidence>
<evidence type="ECO:0000313" key="15">
    <source>
        <dbReference type="EMBL" id="UGB89883.1"/>
    </source>
</evidence>
<feature type="transmembrane region" description="Helical" evidence="14">
    <location>
        <begin position="232"/>
        <end position="254"/>
    </location>
</feature>
<keyword evidence="8 14" id="KW-1133">Transmembrane helix</keyword>
<feature type="transmembrane region" description="Helical" evidence="14">
    <location>
        <begin position="113"/>
        <end position="131"/>
    </location>
</feature>
<protein>
    <recommendedName>
        <fullName evidence="4 13">NADH-ubiquinone oxidoreductase chain 1</fullName>
        <ecNumber evidence="13">7.1.1.2</ecNumber>
    </recommendedName>
</protein>
<comment type="similarity">
    <text evidence="3 12">Belongs to the complex I subunit 1 family.</text>
</comment>
<keyword evidence="5" id="KW-0813">Transport</keyword>
<dbReference type="GO" id="GO:0008137">
    <property type="term" value="F:NADH dehydrogenase (ubiquinone) activity"/>
    <property type="evidence" value="ECO:0007669"/>
    <property type="project" value="UniProtKB-EC"/>
</dbReference>
<feature type="transmembrane region" description="Helical" evidence="14">
    <location>
        <begin position="12"/>
        <end position="32"/>
    </location>
</feature>
<feature type="transmembrane region" description="Helical" evidence="14">
    <location>
        <begin position="295"/>
        <end position="318"/>
    </location>
</feature>
<dbReference type="GO" id="GO:0009060">
    <property type="term" value="P:aerobic respiration"/>
    <property type="evidence" value="ECO:0007669"/>
    <property type="project" value="TreeGrafter"/>
</dbReference>
<dbReference type="PROSITE" id="PS00667">
    <property type="entry name" value="COMPLEX1_ND1_1"/>
    <property type="match status" value="1"/>
</dbReference>
<dbReference type="GeneID" id="77419144"/>
<dbReference type="PANTHER" id="PTHR11432">
    <property type="entry name" value="NADH DEHYDROGENASE SUBUNIT 1"/>
    <property type="match status" value="1"/>
</dbReference>
<evidence type="ECO:0000256" key="12">
    <source>
        <dbReference type="RuleBase" id="RU000471"/>
    </source>
</evidence>
<evidence type="ECO:0000256" key="9">
    <source>
        <dbReference type="ARBA" id="ARBA00023075"/>
    </source>
</evidence>
<feature type="transmembrane region" description="Helical" evidence="14">
    <location>
        <begin position="81"/>
        <end position="101"/>
    </location>
</feature>
<dbReference type="EMBL" id="MK522808">
    <property type="protein sequence ID" value="UGB89883.1"/>
    <property type="molecule type" value="Genomic_DNA"/>
</dbReference>
<dbReference type="InterPro" id="IPR001694">
    <property type="entry name" value="NADH_UbQ_OxRdtase_su1/FPO"/>
</dbReference>
<evidence type="ECO:0000256" key="8">
    <source>
        <dbReference type="ARBA" id="ARBA00022989"/>
    </source>
</evidence>
<keyword evidence="9 13" id="KW-0830">Ubiquinone</keyword>
<evidence type="ECO:0000256" key="1">
    <source>
        <dbReference type="ARBA" id="ARBA00003257"/>
    </source>
</evidence>
<reference evidence="15" key="1">
    <citation type="submission" date="2019-02" db="EMBL/GenBank/DDBJ databases">
        <authorList>
            <person name="Kim C.-J."/>
        </authorList>
    </citation>
    <scope>NUCLEOTIDE SEQUENCE</scope>
</reference>
<gene>
    <name evidence="15" type="primary">ND1</name>
</gene>
<evidence type="ECO:0000256" key="3">
    <source>
        <dbReference type="ARBA" id="ARBA00010535"/>
    </source>
</evidence>
<evidence type="ECO:0000256" key="5">
    <source>
        <dbReference type="ARBA" id="ARBA00022448"/>
    </source>
</evidence>
<evidence type="ECO:0000256" key="4">
    <source>
        <dbReference type="ARBA" id="ARBA00021009"/>
    </source>
</evidence>
<dbReference type="GO" id="GO:0005743">
    <property type="term" value="C:mitochondrial inner membrane"/>
    <property type="evidence" value="ECO:0007669"/>
    <property type="project" value="UniProtKB-SubCell"/>
</dbReference>
<organism evidence="15">
    <name type="scientific">Dolichovespula kuami</name>
    <dbReference type="NCBI Taxonomy" id="2901320"/>
    <lineage>
        <taxon>Eukaryota</taxon>
        <taxon>Metazoa</taxon>
        <taxon>Ecdysozoa</taxon>
        <taxon>Arthropoda</taxon>
        <taxon>Hexapoda</taxon>
        <taxon>Insecta</taxon>
        <taxon>Pterygota</taxon>
        <taxon>Neoptera</taxon>
        <taxon>Endopterygota</taxon>
        <taxon>Hymenoptera</taxon>
        <taxon>Apocrita</taxon>
        <taxon>Aculeata</taxon>
        <taxon>Vespoidea</taxon>
        <taxon>Vespidae</taxon>
        <taxon>Vespinae</taxon>
        <taxon>Dolichovespula</taxon>
    </lineage>
</organism>
<dbReference type="EC" id="7.1.1.2" evidence="13"/>
<accession>A0A9E6XQ12</accession>
<dbReference type="CTD" id="4535"/>
<comment type="subcellular location">
    <subcellularLocation>
        <location evidence="2 12">Mitochondrion inner membrane</location>
        <topology evidence="2 12">Multi-pass membrane protein</topology>
    </subcellularLocation>
</comment>
<evidence type="ECO:0000256" key="13">
    <source>
        <dbReference type="RuleBase" id="RU000473"/>
    </source>
</evidence>
<evidence type="ECO:0000256" key="10">
    <source>
        <dbReference type="ARBA" id="ARBA00023128"/>
    </source>
</evidence>
<geneLocation type="mitochondrion" evidence="15"/>
<dbReference type="Pfam" id="PF00146">
    <property type="entry name" value="NADHdh"/>
    <property type="match status" value="1"/>
</dbReference>
<dbReference type="RefSeq" id="YP_010582869.1">
    <property type="nucleotide sequence ID" value="NC_069159.1"/>
</dbReference>
<feature type="transmembrane region" description="Helical" evidence="14">
    <location>
        <begin position="266"/>
        <end position="283"/>
    </location>
</feature>
<feature type="transmembrane region" description="Helical" evidence="14">
    <location>
        <begin position="152"/>
        <end position="169"/>
    </location>
</feature>
<proteinExistence type="inferred from homology"/>
<evidence type="ECO:0000256" key="6">
    <source>
        <dbReference type="ARBA" id="ARBA00022692"/>
    </source>
</evidence>
<dbReference type="GO" id="GO:0003954">
    <property type="term" value="F:NADH dehydrogenase activity"/>
    <property type="evidence" value="ECO:0007669"/>
    <property type="project" value="TreeGrafter"/>
</dbReference>
<keyword evidence="6 12" id="KW-0812">Transmembrane</keyword>
<evidence type="ECO:0000256" key="11">
    <source>
        <dbReference type="ARBA" id="ARBA00023136"/>
    </source>
</evidence>
<feature type="transmembrane region" description="Helical" evidence="14">
    <location>
        <begin position="184"/>
        <end position="204"/>
    </location>
</feature>
<dbReference type="InterPro" id="IPR018086">
    <property type="entry name" value="NADH_UbQ_OxRdtase_su1_CS"/>
</dbReference>